<comment type="caution">
    <text evidence="13">The sequence shown here is derived from an EMBL/GenBank/DDBJ whole genome shotgun (WGS) entry which is preliminary data.</text>
</comment>
<dbReference type="PANTHER" id="PTHR13620:SF109">
    <property type="entry name" value="3'-5' EXONUCLEASE"/>
    <property type="match status" value="1"/>
</dbReference>
<evidence type="ECO:0000256" key="9">
    <source>
        <dbReference type="ARBA" id="ARBA00042761"/>
    </source>
</evidence>
<feature type="compositionally biased region" description="Low complexity" evidence="10">
    <location>
        <begin position="1"/>
        <end position="15"/>
    </location>
</feature>
<dbReference type="InterPro" id="IPR036397">
    <property type="entry name" value="RNaseH_sf"/>
</dbReference>
<evidence type="ECO:0000256" key="5">
    <source>
        <dbReference type="ARBA" id="ARBA00022839"/>
    </source>
</evidence>
<dbReference type="GO" id="GO:0005634">
    <property type="term" value="C:nucleus"/>
    <property type="evidence" value="ECO:0007669"/>
    <property type="project" value="UniProtKB-SubCell"/>
</dbReference>
<keyword evidence="5" id="KW-0269">Exonuclease</keyword>
<dbReference type="InterPro" id="IPR051132">
    <property type="entry name" value="3-5_Exonuclease_domain"/>
</dbReference>
<dbReference type="GO" id="GO:0006139">
    <property type="term" value="P:nucleobase-containing compound metabolic process"/>
    <property type="evidence" value="ECO:0007669"/>
    <property type="project" value="InterPro"/>
</dbReference>
<gene>
    <name evidence="13" type="ORF">DFP72DRAFT_1164252</name>
</gene>
<feature type="domain" description="3'-5' exonuclease" evidence="11">
    <location>
        <begin position="694"/>
        <end position="857"/>
    </location>
</feature>
<feature type="compositionally biased region" description="Acidic residues" evidence="10">
    <location>
        <begin position="247"/>
        <end position="264"/>
    </location>
</feature>
<name>A0A8H6IFF0_9AGAR</name>
<reference evidence="13 14" key="1">
    <citation type="submission" date="2020-07" db="EMBL/GenBank/DDBJ databases">
        <title>Comparative genomics of pyrophilous fungi reveals a link between fire events and developmental genes.</title>
        <authorList>
            <consortium name="DOE Joint Genome Institute"/>
            <person name="Steindorff A.S."/>
            <person name="Carver A."/>
            <person name="Calhoun S."/>
            <person name="Stillman K."/>
            <person name="Liu H."/>
            <person name="Lipzen A."/>
            <person name="Pangilinan J."/>
            <person name="Labutti K."/>
            <person name="Bruns T.D."/>
            <person name="Grigoriev I.V."/>
        </authorList>
    </citation>
    <scope>NUCLEOTIDE SEQUENCE [LARGE SCALE GENOMIC DNA]</scope>
    <source>
        <strain evidence="13 14">CBS 144469</strain>
    </source>
</reference>
<evidence type="ECO:0000256" key="6">
    <source>
        <dbReference type="ARBA" id="ARBA00022842"/>
    </source>
</evidence>
<evidence type="ECO:0000256" key="2">
    <source>
        <dbReference type="ARBA" id="ARBA00022722"/>
    </source>
</evidence>
<dbReference type="CDD" id="cd06141">
    <property type="entry name" value="WRN_exo"/>
    <property type="match status" value="1"/>
</dbReference>
<dbReference type="InterPro" id="IPR017956">
    <property type="entry name" value="AT_hook_DNA-bd_motif"/>
</dbReference>
<feature type="region of interest" description="Disordered" evidence="10">
    <location>
        <begin position="1"/>
        <end position="297"/>
    </location>
</feature>
<keyword evidence="6" id="KW-0460">Magnesium</keyword>
<evidence type="ECO:0000259" key="12">
    <source>
        <dbReference type="Pfam" id="PF20499"/>
    </source>
</evidence>
<evidence type="ECO:0000256" key="10">
    <source>
        <dbReference type="SAM" id="MobiDB-lite"/>
    </source>
</evidence>
<keyword evidence="4" id="KW-0378">Hydrolase</keyword>
<keyword evidence="3" id="KW-0479">Metal-binding</keyword>
<feature type="compositionally biased region" description="Polar residues" evidence="10">
    <location>
        <begin position="40"/>
        <end position="57"/>
    </location>
</feature>
<evidence type="ECO:0000256" key="8">
    <source>
        <dbReference type="ARBA" id="ARBA00040531"/>
    </source>
</evidence>
<evidence type="ECO:0000256" key="1">
    <source>
        <dbReference type="ARBA" id="ARBA00004123"/>
    </source>
</evidence>
<dbReference type="PANTHER" id="PTHR13620">
    <property type="entry name" value="3-5 EXONUCLEASE"/>
    <property type="match status" value="1"/>
</dbReference>
<dbReference type="SUPFAM" id="SSF53098">
    <property type="entry name" value="Ribonuclease H-like"/>
    <property type="match status" value="1"/>
</dbReference>
<evidence type="ECO:0000313" key="14">
    <source>
        <dbReference type="Proteomes" id="UP000521943"/>
    </source>
</evidence>
<sequence length="1514" mass="169034">MSNGKSSNQASSSNSPDWLSANKSQTPRRRTLLPSPDPIQGSSSLESQSYATHTLSPANDAADEQQLTPTSSQFEFAPVVVSHHSSIQEHETSASNPTRKRGRPKGSTTKLATHGPKRPPGRPPGSGKHQLALARRAAEGLPPLQKEKGKRGRPRKADATPEVSVEFRRFTVPATAPSRLPRSAALGSVNSPATPADVTMEPPPEPPNLIEPTSTFKASDLAPAPFDNEDPQQPVSVDENHGAGHELEEEADGSGLGDDLDDMGPPDNEAVSEGTGEVDIEDGQERSDTPTPRVPHPTPPWLLCVFERVINECSKRNADGLPPLYAHNQTIYVPRPSPSFILRDSTNISPQALYNPQMVVWDPMALCKKGIPCPRCRKPLQRHTHIPRPRRVVDFSECFWLVGYRYRCRECRCTFRSWDKQVLSLLPPSIAHEFPARLSHRSGVSKSLLEWVRSCFRSGMGANQVSDALRSQHRLRYDMLQVQFLHHLASRRLDGWMERKYHSFPEFEDRSPEGYHGYVPSGQYIRGMYDAMIEEHRDDFHQHMSLLPLTIAAADHSHKITKQIYRVGGQEMLIGLHIITNEFSEIRACHLVTTKGHAQTSLALNGVKQSLEQYGHEQPQLWYTDNMADKGLLEDTFPSLRAGVVPTDKYGHLDELEIPQDHVLIHTKDSVQGIDLAMQTIMDDLPNDGSGEIVVGFDSEWNVETSANGRRKHAGKTAIIQIAYKNIIYILQISEMLAQGTLPAQLRAFLANPHIRKVGRLVNADLKRLEKACHSRVPFCGGLDLARLAKDRCILSGSIQSVSLADLCAIFLRQRLVKNVPERLSDLWDSDTLSERQRKYAATDAYASLRIFEEIAKFSVPQPFPSSGYPSPATPVLLYAADRSKIIAVGQVSNHSLASSFDGIKIQPSTTAVDIFHIVIPGAKLPNHRRKSLQDFGKPPFTAIVPRALLRLYQLPPNLTSSPYDFSGSLYRGANNMPTAGADSSAESSTHLKGPETIHAANESGPDIPRGEEQGELYSIADIILDRATGDESDEELAAGLEDLMGERPADNGQGKDNNDKVTAEGVGKLGEIPTEWKKEIRSRVLKDPFHLFNQFYISVKHGLRLAFARALRDAIFMLDKKDVEAITAWCELQNPPQSFDQFKAAHPRRVWEHCKRIIPPPEILYPRVRAVFETYGALKDATTGAPLFDDHNWKVAKNVLDLIYNGYLSDPPGTPLYGVKGIDEKMHLPVYRCFRGTNRTEGVHTFLRRHLPSSGTSIRHAQAVINDYSLCHNLINGTYNRTGKRYKGHFSIWVTNEIQELTIALRDVLIDPSEFKGHVNGNFYMQTQEVIGVLPVPEKMRTDSAMRGYDPIVDSRRKQSHLAQLQGVSKAVLPVHTHRERALFSNLMQRHPAFNTGTAELNWKEAIRVWNRIADQDDQVFYKLTEQLRAYLTKWKVNANIKNTESGTREDRSRVDDLVKNIDMTIPEVPRRHEQPNHTAPNGHRFPHGNEGSPSLHHHSSVLPGTPCHPGPS</sequence>
<dbReference type="Proteomes" id="UP000521943">
    <property type="component" value="Unassembled WGS sequence"/>
</dbReference>
<dbReference type="SMART" id="SM00384">
    <property type="entry name" value="AT_hook"/>
    <property type="match status" value="3"/>
</dbReference>
<evidence type="ECO:0000256" key="7">
    <source>
        <dbReference type="ARBA" id="ARBA00023242"/>
    </source>
</evidence>
<feature type="compositionally biased region" description="Basic and acidic residues" evidence="10">
    <location>
        <begin position="155"/>
        <end position="169"/>
    </location>
</feature>
<feature type="domain" description="DUF6729" evidence="12">
    <location>
        <begin position="346"/>
        <end position="507"/>
    </location>
</feature>
<dbReference type="EMBL" id="JACGCI010000006">
    <property type="protein sequence ID" value="KAF6763328.1"/>
    <property type="molecule type" value="Genomic_DNA"/>
</dbReference>
<feature type="compositionally biased region" description="Polar residues" evidence="10">
    <location>
        <begin position="65"/>
        <end position="74"/>
    </location>
</feature>
<keyword evidence="14" id="KW-1185">Reference proteome</keyword>
<evidence type="ECO:0000256" key="3">
    <source>
        <dbReference type="ARBA" id="ARBA00022723"/>
    </source>
</evidence>
<dbReference type="InterPro" id="IPR046616">
    <property type="entry name" value="DUF6729"/>
</dbReference>
<evidence type="ECO:0000256" key="4">
    <source>
        <dbReference type="ARBA" id="ARBA00022801"/>
    </source>
</evidence>
<feature type="region of interest" description="Disordered" evidence="10">
    <location>
        <begin position="1468"/>
        <end position="1514"/>
    </location>
</feature>
<dbReference type="GO" id="GO:0046872">
    <property type="term" value="F:metal ion binding"/>
    <property type="evidence" value="ECO:0007669"/>
    <property type="project" value="UniProtKB-KW"/>
</dbReference>
<feature type="region of interest" description="Disordered" evidence="10">
    <location>
        <begin position="977"/>
        <end position="1012"/>
    </location>
</feature>
<dbReference type="OrthoDB" id="1920326at2759"/>
<evidence type="ECO:0000259" key="11">
    <source>
        <dbReference type="Pfam" id="PF01612"/>
    </source>
</evidence>
<dbReference type="Pfam" id="PF20499">
    <property type="entry name" value="DUF6729"/>
    <property type="match status" value="1"/>
</dbReference>
<protein>
    <recommendedName>
        <fullName evidence="8">3'-5' exonuclease</fullName>
    </recommendedName>
    <alternativeName>
        <fullName evidence="9">Werner Syndrome-like exonuclease</fullName>
    </alternativeName>
</protein>
<accession>A0A8H6IFF0</accession>
<dbReference type="Gene3D" id="3.30.420.10">
    <property type="entry name" value="Ribonuclease H-like superfamily/Ribonuclease H"/>
    <property type="match status" value="1"/>
</dbReference>
<dbReference type="GO" id="GO:0008408">
    <property type="term" value="F:3'-5' exonuclease activity"/>
    <property type="evidence" value="ECO:0007669"/>
    <property type="project" value="InterPro"/>
</dbReference>
<dbReference type="InterPro" id="IPR012337">
    <property type="entry name" value="RNaseH-like_sf"/>
</dbReference>
<dbReference type="Pfam" id="PF01612">
    <property type="entry name" value="DNA_pol_A_exo1"/>
    <property type="match status" value="1"/>
</dbReference>
<organism evidence="13 14">
    <name type="scientific">Ephemerocybe angulata</name>
    <dbReference type="NCBI Taxonomy" id="980116"/>
    <lineage>
        <taxon>Eukaryota</taxon>
        <taxon>Fungi</taxon>
        <taxon>Dikarya</taxon>
        <taxon>Basidiomycota</taxon>
        <taxon>Agaricomycotina</taxon>
        <taxon>Agaricomycetes</taxon>
        <taxon>Agaricomycetidae</taxon>
        <taxon>Agaricales</taxon>
        <taxon>Agaricineae</taxon>
        <taxon>Psathyrellaceae</taxon>
        <taxon>Ephemerocybe</taxon>
    </lineage>
</organism>
<proteinExistence type="predicted"/>
<keyword evidence="7" id="KW-0539">Nucleus</keyword>
<dbReference type="GO" id="GO:0003677">
    <property type="term" value="F:DNA binding"/>
    <property type="evidence" value="ECO:0007669"/>
    <property type="project" value="InterPro"/>
</dbReference>
<dbReference type="InterPro" id="IPR002562">
    <property type="entry name" value="3'-5'_exonuclease_dom"/>
</dbReference>
<comment type="subcellular location">
    <subcellularLocation>
        <location evidence="1">Nucleus</location>
    </subcellularLocation>
</comment>
<evidence type="ECO:0000313" key="13">
    <source>
        <dbReference type="EMBL" id="KAF6763328.1"/>
    </source>
</evidence>
<keyword evidence="2" id="KW-0540">Nuclease</keyword>